<organism evidence="2 3">
    <name type="scientific">Thermus thermamylovorans</name>
    <dbReference type="NCBI Taxonomy" id="2509362"/>
    <lineage>
        <taxon>Bacteria</taxon>
        <taxon>Thermotogati</taxon>
        <taxon>Deinococcota</taxon>
        <taxon>Deinococci</taxon>
        <taxon>Thermales</taxon>
        <taxon>Thermaceae</taxon>
        <taxon>Thermus</taxon>
    </lineage>
</organism>
<evidence type="ECO:0000256" key="1">
    <source>
        <dbReference type="SAM" id="Phobius"/>
    </source>
</evidence>
<keyword evidence="1" id="KW-0472">Membrane</keyword>
<dbReference type="InterPro" id="IPR004155">
    <property type="entry name" value="PBS_lyase_HEAT"/>
</dbReference>
<dbReference type="RefSeq" id="WP_130842011.1">
    <property type="nucleotide sequence ID" value="NZ_SIJL01000008.1"/>
</dbReference>
<evidence type="ECO:0000313" key="2">
    <source>
        <dbReference type="EMBL" id="TBH20188.1"/>
    </source>
</evidence>
<dbReference type="EMBL" id="SIJL01000008">
    <property type="protein sequence ID" value="TBH20188.1"/>
    <property type="molecule type" value="Genomic_DNA"/>
</dbReference>
<sequence>MWRRGERLYALLVFLVVVLEGVALGGLVLAFSGRLLGLWDYPAAQRILFQALLLTGVALAFLSAYILLYHAYTQARELQDRRDYEAWLSRFTRALFAEESLPPPPWPRPALEALLALREMLKGELSQRLADWLRRADPPWDRVLRGRFAFRPARLEALEALAQARLPETLDLILTYLDHPDPVLRLAAARAGARVAREEGVLSFAQALLQAALPRGALLEALLLLEEQIGPAASLLLEAGGVEERWAALEAIGRLKFQGLAEAASAFLEHPDPELKAAAMRALLRLGHSPKGFEEVLLAALKDEREFLRVHAARLLALLRNDLARRALWQALRDPSFYVRRAAAEGLRLLDPGLLAQAARKHPDPYGRAMAEQVLREAA</sequence>
<protein>
    <submittedName>
        <fullName evidence="2">HEAT repeat domain-containing protein</fullName>
    </submittedName>
</protein>
<keyword evidence="3" id="KW-1185">Reference proteome</keyword>
<dbReference type="Proteomes" id="UP000292858">
    <property type="component" value="Unassembled WGS sequence"/>
</dbReference>
<dbReference type="AlphaFoldDB" id="A0A4Q9B459"/>
<dbReference type="OrthoDB" id="30893at2"/>
<keyword evidence="1" id="KW-0812">Transmembrane</keyword>
<dbReference type="InterPro" id="IPR011989">
    <property type="entry name" value="ARM-like"/>
</dbReference>
<comment type="caution">
    <text evidence="2">The sequence shown here is derived from an EMBL/GenBank/DDBJ whole genome shotgun (WGS) entry which is preliminary data.</text>
</comment>
<evidence type="ECO:0000313" key="3">
    <source>
        <dbReference type="Proteomes" id="UP000292858"/>
    </source>
</evidence>
<proteinExistence type="predicted"/>
<dbReference type="SUPFAM" id="SSF48371">
    <property type="entry name" value="ARM repeat"/>
    <property type="match status" value="1"/>
</dbReference>
<dbReference type="Gene3D" id="1.25.10.10">
    <property type="entry name" value="Leucine-rich Repeat Variant"/>
    <property type="match status" value="1"/>
</dbReference>
<dbReference type="InterPro" id="IPR016024">
    <property type="entry name" value="ARM-type_fold"/>
</dbReference>
<dbReference type="SMART" id="SM00567">
    <property type="entry name" value="EZ_HEAT"/>
    <property type="match status" value="5"/>
</dbReference>
<gene>
    <name evidence="2" type="ORF">ETP66_07460</name>
</gene>
<dbReference type="Pfam" id="PF13646">
    <property type="entry name" value="HEAT_2"/>
    <property type="match status" value="1"/>
</dbReference>
<accession>A0A4Q9B459</accession>
<feature type="transmembrane region" description="Helical" evidence="1">
    <location>
        <begin position="9"/>
        <end position="31"/>
    </location>
</feature>
<reference evidence="2 3" key="1">
    <citation type="submission" date="2019-02" db="EMBL/GenBank/DDBJ databases">
        <title>Thermus sp. a novel from hot spring.</title>
        <authorList>
            <person name="Zhao Z."/>
        </authorList>
    </citation>
    <scope>NUCLEOTIDE SEQUENCE [LARGE SCALE GENOMIC DNA]</scope>
    <source>
        <strain evidence="2 3">CFH 72773T</strain>
    </source>
</reference>
<keyword evidence="1" id="KW-1133">Transmembrane helix</keyword>
<name>A0A4Q9B459_9DEIN</name>
<feature type="transmembrane region" description="Helical" evidence="1">
    <location>
        <begin position="51"/>
        <end position="72"/>
    </location>
</feature>